<dbReference type="VEuPathDB" id="TriTrypDB:TCDM_08273"/>
<comment type="similarity">
    <text evidence="2 4">Belongs to the nucleoporin interacting component (NIC) family.</text>
</comment>
<dbReference type="VEuPathDB" id="TriTrypDB:TcG_06821"/>
<evidence type="ECO:0000256" key="1">
    <source>
        <dbReference type="ARBA" id="ARBA00004259"/>
    </source>
</evidence>
<dbReference type="VEuPathDB" id="TriTrypDB:TcBrA4_0017790"/>
<dbReference type="EMBL" id="PRFA01000101">
    <property type="protein sequence ID" value="PWU87120.1"/>
    <property type="molecule type" value="Genomic_DNA"/>
</dbReference>
<dbReference type="VEuPathDB" id="TriTrypDB:TcCLB.507609.10"/>
<dbReference type="GO" id="GO:0017056">
    <property type="term" value="F:structural constituent of nuclear pore"/>
    <property type="evidence" value="ECO:0007669"/>
    <property type="project" value="InterPro"/>
</dbReference>
<accession>A0A2V2USS9</accession>
<dbReference type="VEuPathDB" id="TriTrypDB:TcCLB.503431.109"/>
<keyword evidence="4" id="KW-0813">Transport</keyword>
<evidence type="ECO:0000313" key="5">
    <source>
        <dbReference type="EMBL" id="PWU87120.1"/>
    </source>
</evidence>
<dbReference type="GO" id="GO:0006606">
    <property type="term" value="P:protein import into nucleus"/>
    <property type="evidence" value="ECO:0007669"/>
    <property type="project" value="TreeGrafter"/>
</dbReference>
<keyword evidence="3 4" id="KW-0539">Nucleus</keyword>
<name>A0A2V2USS9_TRYCR</name>
<reference evidence="5 6" key="1">
    <citation type="journal article" date="2018" name="Microb. Genom.">
        <title>Expanding an expanded genome: long-read sequencing of Trypanosoma cruzi.</title>
        <authorList>
            <person name="Berna L."/>
            <person name="Rodriguez M."/>
            <person name="Chiribao M.L."/>
            <person name="Parodi-Talice A."/>
            <person name="Pita S."/>
            <person name="Rijo G."/>
            <person name="Alvarez-Valin F."/>
            <person name="Robello C."/>
        </authorList>
    </citation>
    <scope>NUCLEOTIDE SEQUENCE [LARGE SCALE GENOMIC DNA]</scope>
    <source>
        <strain evidence="5 6">Dm28c</strain>
    </source>
</reference>
<dbReference type="GO" id="GO:0005643">
    <property type="term" value="C:nuclear pore"/>
    <property type="evidence" value="ECO:0007669"/>
    <property type="project" value="UniProtKB-SubCell"/>
</dbReference>
<keyword evidence="4" id="KW-0811">Translocation</keyword>
<dbReference type="VEuPathDB" id="TriTrypDB:C3747_114g103"/>
<dbReference type="Proteomes" id="UP000246121">
    <property type="component" value="Unassembled WGS sequence"/>
</dbReference>
<dbReference type="VEuPathDB" id="TriTrypDB:TcCLB.510181.50"/>
<dbReference type="VEuPathDB" id="TriTrypDB:ECC02_008872"/>
<organism evidence="5 6">
    <name type="scientific">Trypanosoma cruzi</name>
    <dbReference type="NCBI Taxonomy" id="5693"/>
    <lineage>
        <taxon>Eukaryota</taxon>
        <taxon>Discoba</taxon>
        <taxon>Euglenozoa</taxon>
        <taxon>Kinetoplastea</taxon>
        <taxon>Metakinetoplastina</taxon>
        <taxon>Trypanosomatida</taxon>
        <taxon>Trypanosomatidae</taxon>
        <taxon>Trypanosoma</taxon>
        <taxon>Schizotrypanum</taxon>
    </lineage>
</organism>
<protein>
    <recommendedName>
        <fullName evidence="4">Nuclear pore protein</fullName>
    </recommendedName>
</protein>
<dbReference type="VEuPathDB" id="TriTrypDB:Tc_MARK_3757"/>
<evidence type="ECO:0000256" key="2">
    <source>
        <dbReference type="ARBA" id="ARBA00010186"/>
    </source>
</evidence>
<dbReference type="AlphaFoldDB" id="A0A2V2USS9"/>
<evidence type="ECO:0000256" key="4">
    <source>
        <dbReference type="RuleBase" id="RU364035"/>
    </source>
</evidence>
<proteinExistence type="inferred from homology"/>
<dbReference type="VEuPathDB" id="TriTrypDB:C4B63_101g32"/>
<dbReference type="InterPro" id="IPR007231">
    <property type="entry name" value="Nucleoporin_int_Nup93/Nic96"/>
</dbReference>
<dbReference type="VEuPathDB" id="TriTrypDB:TCSYLVIO_007457"/>
<evidence type="ECO:0000256" key="3">
    <source>
        <dbReference type="ARBA" id="ARBA00023242"/>
    </source>
</evidence>
<dbReference type="PANTHER" id="PTHR11225:SF4">
    <property type="entry name" value="NUCLEAR PORE COMPLEX PROTEIN NUP93"/>
    <property type="match status" value="1"/>
</dbReference>
<dbReference type="VEuPathDB" id="TriTrypDB:BCY84_22811"/>
<dbReference type="Pfam" id="PF04097">
    <property type="entry name" value="Nic96"/>
    <property type="match status" value="1"/>
</dbReference>
<keyword evidence="4" id="KW-0509">mRNA transport</keyword>
<comment type="subcellular location">
    <subcellularLocation>
        <location evidence="1">Nucleus envelope</location>
    </subcellularLocation>
    <subcellularLocation>
        <location evidence="4">Nucleus</location>
        <location evidence="4">Nuclear pore complex</location>
    </subcellularLocation>
</comment>
<keyword evidence="4" id="KW-0906">Nuclear pore complex</keyword>
<keyword evidence="4" id="KW-0653">Protein transport</keyword>
<comment type="caution">
    <text evidence="5">The sequence shown here is derived from an EMBL/GenBank/DDBJ whole genome shotgun (WGS) entry which is preliminary data.</text>
</comment>
<evidence type="ECO:0000313" key="6">
    <source>
        <dbReference type="Proteomes" id="UP000246121"/>
    </source>
</evidence>
<gene>
    <name evidence="5" type="ORF">C4B63_101g32</name>
</gene>
<dbReference type="VEuPathDB" id="TriTrypDB:TcCL_ESM04981"/>
<keyword evidence="4" id="KW-0472">Membrane</keyword>
<dbReference type="PANTHER" id="PTHR11225">
    <property type="entry name" value="NUCLEAR PORE COMPLEX PROTEIN NUP93 NUCLEOPORIN NUP93 DEAD EYE PROTEIN"/>
    <property type="match status" value="1"/>
</dbReference>
<sequence>MSMLHDVSGGALTSKNHLKTAVGVTTDPGGDVRGNIARITARARQLLADDTDTRVVRNGLSAYETSRKVAADISTRARTPGQTGPTQASVELFMASLGFNLNEQQRLLQQLQANQLPLTVTGDVGTAAKTPGAFFQEQIDDELGSTLESFVANRRNETMRRSMEEMHHRVENLVQERSATIIRSSWEKCCNEVADAFESFSLKACSGGGDVSRIKMSTSSLIPGGSMRPRAGVRALLNGRDATSMRILNKIAGFANIVDTQPPLQWIRCFAAHVADDAPSVTDDIALLWTTVEQIVQPILKLGSASTTLTFVASSRHMIERKALITVLSRILKVEPERFGELENMHATRVVSILERYTSSSNPWAHIYAAMRCGRYDVAAMVANNVGLRSVEEKLEEYANAHMTRRSTLPPAVELRPLYEEEDTRLDPYRQIVLFLLLLGNTGENSEVVLSTVASLSSKVARSLEDTLWIRLFCVRSIEVRGNNKVQSLTEMQRLLLDDMQELVELVRGDVVRLASLLIHALLPSSGLRLLIEGDSTYVDGIHLAMCFHNSQLLPCDDVEVPIDLGRLLPQYCSLVLLDVDKRHARTAYAGAAVFRYFLRTNLVDVFVEYCGNELVCAKLFGHRGGSRVGGDGILLQETPSTELLEAMERVAEAGAARGQTELAVHVFSVLERAAALVKDEARANYALSRALQIICPALSHAFQQKASRESTCLFMHAAELQERVACSERVIPHAYAEAFQLLCTMSEFFVSVARGEVEVALRCFWSLPFVPTAPDDIERCAEIFDSAPESVATAAPPIVLLAMQNMLKLAEVLKTRGQTNDATQIKRRAQTVTMWVRRWKRHVARSLIDELASLEELFAL</sequence>
<dbReference type="GO" id="GO:0016973">
    <property type="term" value="P:poly(A)+ mRNA export from nucleus"/>
    <property type="evidence" value="ECO:0007669"/>
    <property type="project" value="TreeGrafter"/>
</dbReference>